<dbReference type="PANTHER" id="PTHR40254">
    <property type="entry name" value="BLR0577 PROTEIN"/>
    <property type="match status" value="1"/>
</dbReference>
<dbReference type="InterPro" id="IPR038732">
    <property type="entry name" value="HpyO/CreE_NAD-binding"/>
</dbReference>
<accession>A0ABM8GJN7</accession>
<proteinExistence type="predicted"/>
<organism evidence="2 3">
    <name type="scientific">Frondihabitans sucicola</name>
    <dbReference type="NCBI Taxonomy" id="1268041"/>
    <lineage>
        <taxon>Bacteria</taxon>
        <taxon>Bacillati</taxon>
        <taxon>Actinomycetota</taxon>
        <taxon>Actinomycetes</taxon>
        <taxon>Micrococcales</taxon>
        <taxon>Microbacteriaceae</taxon>
        <taxon>Frondihabitans</taxon>
    </lineage>
</organism>
<name>A0ABM8GJN7_9MICO</name>
<protein>
    <submittedName>
        <fullName evidence="2">Pyridine nucleotide-disulfide oxidoreductase</fullName>
    </submittedName>
</protein>
<reference evidence="3" key="1">
    <citation type="journal article" date="2019" name="Int. J. Syst. Evol. Microbiol.">
        <title>The Global Catalogue of Microorganisms (GCM) 10K type strain sequencing project: providing services to taxonomists for standard genome sequencing and annotation.</title>
        <authorList>
            <consortium name="The Broad Institute Genomics Platform"/>
            <consortium name="The Broad Institute Genome Sequencing Center for Infectious Disease"/>
            <person name="Wu L."/>
            <person name="Ma J."/>
        </authorList>
    </citation>
    <scope>NUCLEOTIDE SEQUENCE [LARGE SCALE GENOMIC DNA]</scope>
    <source>
        <strain evidence="3">NBRC 108728</strain>
    </source>
</reference>
<evidence type="ECO:0000313" key="3">
    <source>
        <dbReference type="Proteomes" id="UP001321486"/>
    </source>
</evidence>
<dbReference type="SUPFAM" id="SSF51905">
    <property type="entry name" value="FAD/NAD(P)-binding domain"/>
    <property type="match status" value="1"/>
</dbReference>
<dbReference type="InterPro" id="IPR052189">
    <property type="entry name" value="L-asp_N-monooxygenase_NS-form"/>
</dbReference>
<dbReference type="Pfam" id="PF13454">
    <property type="entry name" value="NAD_binding_9"/>
    <property type="match status" value="1"/>
</dbReference>
<gene>
    <name evidence="2" type="ORF">GCM10025867_06230</name>
</gene>
<sequence>MSICGHDDNHFTRWHHARFGPSDPGHLFATRPAFGDYLRESLTGLRDDWARREGVLQLVPYAVDRIRRDGSKKFSVETNNSVHAGFDDVILCPGWSGFTTGPRPGATISAYPLRETVRRISPDDSVLVLGTGLTGVDVVRALLQRGHEGRIDMVSRRGFLPSVRPGRSAHRPHLYTRQAVRDAATFSVRRAIGLLEAEAEVCQVDLREPEKRMRGLRTPQDALRRGVAGLDDPWTSLLVGVADEAVSESWNRFDVADRRVFLRALHPYFQSWCNPMPSPTAALLLGAIDAEQLGVHAGVGRGNSRGASTDSGDDLAADVVVQAYRSAHEPFVDVQSGMLGRMIADGLARPDPFGGFALHYGTSRVIDSGGTALPIYAIGGLAQGARYYVSALDGIVDAVQGVVRHIVRTMGADPIERGSCSEVVEA</sequence>
<feature type="domain" description="FAD-dependent urate hydroxylase HpyO/Asp monooxygenase CreE-like FAD/NAD(P)-binding" evidence="1">
    <location>
        <begin position="1"/>
        <end position="94"/>
    </location>
</feature>
<dbReference type="Proteomes" id="UP001321486">
    <property type="component" value="Chromosome"/>
</dbReference>
<dbReference type="EMBL" id="AP027732">
    <property type="protein sequence ID" value="BDZ48382.1"/>
    <property type="molecule type" value="Genomic_DNA"/>
</dbReference>
<keyword evidence="3" id="KW-1185">Reference proteome</keyword>
<evidence type="ECO:0000259" key="1">
    <source>
        <dbReference type="Pfam" id="PF13454"/>
    </source>
</evidence>
<dbReference type="InterPro" id="IPR036188">
    <property type="entry name" value="FAD/NAD-bd_sf"/>
</dbReference>
<evidence type="ECO:0000313" key="2">
    <source>
        <dbReference type="EMBL" id="BDZ48382.1"/>
    </source>
</evidence>
<dbReference type="PANTHER" id="PTHR40254:SF1">
    <property type="entry name" value="BLR0577 PROTEIN"/>
    <property type="match status" value="1"/>
</dbReference>
<dbReference type="Gene3D" id="3.50.50.60">
    <property type="entry name" value="FAD/NAD(P)-binding domain"/>
    <property type="match status" value="1"/>
</dbReference>